<accession>A0A0N5BKJ9</accession>
<protein>
    <submittedName>
        <fullName evidence="2">LRR containing protein</fullName>
    </submittedName>
</protein>
<dbReference type="WBParaSite" id="SPAL_0000645500.1">
    <property type="protein sequence ID" value="SPAL_0000645500.1"/>
    <property type="gene ID" value="SPAL_0000645500"/>
</dbReference>
<sequence>MNHDNVERIELPGSILKICECLDDSNVWDRDKYQQIYGFCDSWGVKIKLELYSEHLEPVAKSVHIKNPVNKPFSINNLIRLYTLAVYHSNPFLKNLHICLFHFNISDDIKNTCMLDMERYSFRNCKTLKEIAQPYYNSYIEHCECIEEMLINNLLFIGSLMPDTIERLEIINRLETVDDKYCFPMSISWKKSLVLVKLFIFLILNCISTPVSWKKSLVLVKFSDKEMKYYHTNLRLINN</sequence>
<reference evidence="2" key="1">
    <citation type="submission" date="2017-02" db="UniProtKB">
        <authorList>
            <consortium name="WormBaseParasite"/>
        </authorList>
    </citation>
    <scope>IDENTIFICATION</scope>
</reference>
<name>A0A0N5BKJ9_STREA</name>
<evidence type="ECO:0000313" key="2">
    <source>
        <dbReference type="WBParaSite" id="SPAL_0000645500.1"/>
    </source>
</evidence>
<dbReference type="Proteomes" id="UP000046392">
    <property type="component" value="Unplaced"/>
</dbReference>
<proteinExistence type="predicted"/>
<organism evidence="1 2">
    <name type="scientific">Strongyloides papillosus</name>
    <name type="common">Intestinal threadworm</name>
    <dbReference type="NCBI Taxonomy" id="174720"/>
    <lineage>
        <taxon>Eukaryota</taxon>
        <taxon>Metazoa</taxon>
        <taxon>Ecdysozoa</taxon>
        <taxon>Nematoda</taxon>
        <taxon>Chromadorea</taxon>
        <taxon>Rhabditida</taxon>
        <taxon>Tylenchina</taxon>
        <taxon>Panagrolaimomorpha</taxon>
        <taxon>Strongyloidoidea</taxon>
        <taxon>Strongyloididae</taxon>
        <taxon>Strongyloides</taxon>
    </lineage>
</organism>
<evidence type="ECO:0000313" key="1">
    <source>
        <dbReference type="Proteomes" id="UP000046392"/>
    </source>
</evidence>
<keyword evidence="1" id="KW-1185">Reference proteome</keyword>
<dbReference type="AlphaFoldDB" id="A0A0N5BKJ9"/>